<dbReference type="Gene3D" id="3.40.50.11190">
    <property type="match status" value="1"/>
</dbReference>
<dbReference type="InterPro" id="IPR051531">
    <property type="entry name" value="N-acetyltransferase"/>
</dbReference>
<dbReference type="InterPro" id="IPR007235">
    <property type="entry name" value="Glyco_trans_28_C"/>
</dbReference>
<accession>A0A2H4U6V2</accession>
<gene>
    <name evidence="2" type="ORF">BK798_05110</name>
</gene>
<dbReference type="SUPFAM" id="SSF55729">
    <property type="entry name" value="Acyl-CoA N-acyltransferases (Nat)"/>
    <property type="match status" value="1"/>
</dbReference>
<reference evidence="2 3" key="1">
    <citation type="submission" date="2016-10" db="EMBL/GenBank/DDBJ databases">
        <authorList>
            <person name="Varghese N."/>
        </authorList>
    </citation>
    <scope>NUCLEOTIDE SEQUENCE [LARGE SCALE GENOMIC DNA]</scope>
    <source>
        <strain evidence="2 3">KB11</strain>
    </source>
</reference>
<dbReference type="AlphaFoldDB" id="A0A2H4U6V2"/>
<dbReference type="Pfam" id="PF13302">
    <property type="entry name" value="Acetyltransf_3"/>
    <property type="match status" value="1"/>
</dbReference>
<dbReference type="RefSeq" id="WP_100815529.1">
    <property type="nucleotide sequence ID" value="NZ_CP017803.1"/>
</dbReference>
<dbReference type="GO" id="GO:0016758">
    <property type="term" value="F:hexosyltransferase activity"/>
    <property type="evidence" value="ECO:0007669"/>
    <property type="project" value="InterPro"/>
</dbReference>
<keyword evidence="2" id="KW-0808">Transferase</keyword>
<feature type="domain" description="N-acetyltransferase" evidence="1">
    <location>
        <begin position="317"/>
        <end position="465"/>
    </location>
</feature>
<name>A0A2H4U6V2_METSM</name>
<dbReference type="Pfam" id="PF04101">
    <property type="entry name" value="Glyco_tran_28_C"/>
    <property type="match status" value="1"/>
</dbReference>
<evidence type="ECO:0000313" key="3">
    <source>
        <dbReference type="Proteomes" id="UP000232133"/>
    </source>
</evidence>
<proteinExistence type="predicted"/>
<dbReference type="Gene3D" id="3.40.50.2000">
    <property type="entry name" value="Glycogen Phosphorylase B"/>
    <property type="match status" value="1"/>
</dbReference>
<dbReference type="PROSITE" id="PS51186">
    <property type="entry name" value="GNAT"/>
    <property type="match status" value="1"/>
</dbReference>
<dbReference type="GO" id="GO:0016747">
    <property type="term" value="F:acyltransferase activity, transferring groups other than amino-acyl groups"/>
    <property type="evidence" value="ECO:0007669"/>
    <property type="project" value="InterPro"/>
</dbReference>
<dbReference type="PANTHER" id="PTHR43792">
    <property type="entry name" value="GNAT FAMILY, PUTATIVE (AFU_ORTHOLOGUE AFUA_3G00765)-RELATED-RELATED"/>
    <property type="match status" value="1"/>
</dbReference>
<evidence type="ECO:0000313" key="2">
    <source>
        <dbReference type="EMBL" id="ATZ59841.1"/>
    </source>
</evidence>
<dbReference type="SUPFAM" id="SSF53756">
    <property type="entry name" value="UDP-Glycosyltransferase/glycogen phosphorylase"/>
    <property type="match status" value="1"/>
</dbReference>
<dbReference type="GeneID" id="35118734"/>
<evidence type="ECO:0000259" key="1">
    <source>
        <dbReference type="PROSITE" id="PS51186"/>
    </source>
</evidence>
<organism evidence="2 3">
    <name type="scientific">Methanobrevibacter smithii</name>
    <dbReference type="NCBI Taxonomy" id="2173"/>
    <lineage>
        <taxon>Archaea</taxon>
        <taxon>Methanobacteriati</taxon>
        <taxon>Methanobacteriota</taxon>
        <taxon>Methanomada group</taxon>
        <taxon>Methanobacteria</taxon>
        <taxon>Methanobacteriales</taxon>
        <taxon>Methanobacteriaceae</taxon>
        <taxon>Methanobrevibacter</taxon>
    </lineage>
</organism>
<dbReference type="InterPro" id="IPR000182">
    <property type="entry name" value="GNAT_dom"/>
</dbReference>
<dbReference type="Gene3D" id="3.40.630.30">
    <property type="match status" value="1"/>
</dbReference>
<protein>
    <submittedName>
        <fullName evidence="2">GNAT family N-acetyltransferase</fullName>
    </submittedName>
</protein>
<dbReference type="InterPro" id="IPR016181">
    <property type="entry name" value="Acyl_CoA_acyltransferase"/>
</dbReference>
<dbReference type="EMBL" id="CP017803">
    <property type="protein sequence ID" value="ATZ59841.1"/>
    <property type="molecule type" value="Genomic_DNA"/>
</dbReference>
<dbReference type="Proteomes" id="UP000232133">
    <property type="component" value="Chromosome"/>
</dbReference>
<sequence length="465" mass="53385">MNVIILTEGGKDYGFGHVARCSSIYQAFRKFCITPQFIVNGDKSIDAILQNIDYTIYDWQNMEFADDDIVIIDSYHAPLEFYQKIAKTTALAIYIDDNNRIDYPDGTVVNGTILATTKRKDALYGSKYIPLRQDFWNTKIIDVNDEIRNVLITLGGNDLRNLTPKILNLLKNEDFAKKVIIGNSFDNVGEIEEFDDELIYSPDSRQMLEAMESTDLAISSAGQTLYELARVGVPTIAVGVVDNQINNIKNWQKQGFIEFAGFWDDEDLGENILAKLELLKDSDLRKEKQNRAISAVDGKGSLRIAKTALNKYYRKNSVFREIKKEDCLKIFEIANDEEVRKSSFNCDKIDLETHKKWFNRILNDDTTGFMVLEYDSDIIGQLRFDFDEKYPVISISLNKKYRGLGLSKYLLNNGINYIKENYNQNTLIADIKKSNARSISFFEAMGFKKEYEIRKGSALRFIYRG</sequence>